<feature type="region of interest" description="Disordered" evidence="1">
    <location>
        <begin position="474"/>
        <end position="505"/>
    </location>
</feature>
<evidence type="ECO:0000256" key="1">
    <source>
        <dbReference type="SAM" id="MobiDB-lite"/>
    </source>
</evidence>
<feature type="region of interest" description="Disordered" evidence="1">
    <location>
        <begin position="1"/>
        <end position="60"/>
    </location>
</feature>
<name>A0A194S359_RHOGW</name>
<sequence length="561" mass="59168">MVWRNPSQATLNRGPEPDASRPADLERSNTGTSISTFFFGKATRHTVGRRPDGDRTAPAPLLPYLASRSNASPTLPLRASKLLQVEKLPRDERIVAWQAGRDDELGGLERWRAQVARDVRWEEDEAKSKGEDVSAVVSDFQSMLETSLFSTSFAVGSLKLPPSPLQPDSPVEHLDPLHRDSMTLPPDVHADDEIERDENGFPFPPPRDASLAADQPRTIVRNEIDLVPPTAYRFPTSAVPPTPPFPSLVRVETAPPSPISPHEHVSPPPRSSSLPFHDLLRVYPCPSPSLSTPSPSSLAPSPSHTLPPHCGLVPPKAAALLGLFDPSAPLLRHGATASRARNDSGDAGRATAAESAGYRDSLDLTDAGTTSSALVAPSYGTGLSLGTGPGGGYRSAAVGVAHAHAHGSSLSSLAYSAPTSYGGGGTGGGDGARRPKLSLDMTRGAPRLVASPSTPAARSGSGKGLVLHRAGMSSLPELHHPPSSSMSSSSRDPHAHRSIHPAPAAPWATWEAVEHGDELEELDLDSSASSCDAESAVDGFNFGALAHRVVGARRRRKSSFK</sequence>
<accession>A0A194S359</accession>
<dbReference type="RefSeq" id="XP_018271008.1">
    <property type="nucleotide sequence ID" value="XM_018414418.1"/>
</dbReference>
<protein>
    <submittedName>
        <fullName evidence="2">Uncharacterized protein</fullName>
    </submittedName>
</protein>
<evidence type="ECO:0000313" key="3">
    <source>
        <dbReference type="Proteomes" id="UP000053890"/>
    </source>
</evidence>
<proteinExistence type="predicted"/>
<dbReference type="AlphaFoldDB" id="A0A194S359"/>
<keyword evidence="3" id="KW-1185">Reference proteome</keyword>
<gene>
    <name evidence="2" type="ORF">RHOBADRAFT_44476</name>
</gene>
<feature type="compositionally biased region" description="Low complexity" evidence="1">
    <location>
        <begin position="288"/>
        <end position="309"/>
    </location>
</feature>
<evidence type="ECO:0000313" key="2">
    <source>
        <dbReference type="EMBL" id="KPV74959.1"/>
    </source>
</evidence>
<dbReference type="OrthoDB" id="2528683at2759"/>
<feature type="compositionally biased region" description="Low complexity" evidence="1">
    <location>
        <begin position="474"/>
        <end position="490"/>
    </location>
</feature>
<feature type="region of interest" description="Disordered" evidence="1">
    <location>
        <begin position="235"/>
        <end position="273"/>
    </location>
</feature>
<organism evidence="2 3">
    <name type="scientific">Rhodotorula graminis (strain WP1)</name>
    <dbReference type="NCBI Taxonomy" id="578459"/>
    <lineage>
        <taxon>Eukaryota</taxon>
        <taxon>Fungi</taxon>
        <taxon>Dikarya</taxon>
        <taxon>Basidiomycota</taxon>
        <taxon>Pucciniomycotina</taxon>
        <taxon>Microbotryomycetes</taxon>
        <taxon>Sporidiobolales</taxon>
        <taxon>Sporidiobolaceae</taxon>
        <taxon>Rhodotorula</taxon>
    </lineage>
</organism>
<feature type="compositionally biased region" description="Basic and acidic residues" evidence="1">
    <location>
        <begin position="15"/>
        <end position="27"/>
    </location>
</feature>
<feature type="region of interest" description="Disordered" evidence="1">
    <location>
        <begin position="335"/>
        <end position="355"/>
    </location>
</feature>
<dbReference type="Proteomes" id="UP000053890">
    <property type="component" value="Unassembled WGS sequence"/>
</dbReference>
<dbReference type="GeneID" id="28974866"/>
<dbReference type="EMBL" id="KQ474079">
    <property type="protein sequence ID" value="KPV74959.1"/>
    <property type="molecule type" value="Genomic_DNA"/>
</dbReference>
<feature type="compositionally biased region" description="Polar residues" evidence="1">
    <location>
        <begin position="1"/>
        <end position="11"/>
    </location>
</feature>
<reference evidence="2 3" key="1">
    <citation type="journal article" date="2015" name="Front. Microbiol.">
        <title>Genome sequence of the plant growth promoting endophytic yeast Rhodotorula graminis WP1.</title>
        <authorList>
            <person name="Firrincieli A."/>
            <person name="Otillar R."/>
            <person name="Salamov A."/>
            <person name="Schmutz J."/>
            <person name="Khan Z."/>
            <person name="Redman R.S."/>
            <person name="Fleck N.D."/>
            <person name="Lindquist E."/>
            <person name="Grigoriev I.V."/>
            <person name="Doty S.L."/>
        </authorList>
    </citation>
    <scope>NUCLEOTIDE SEQUENCE [LARGE SCALE GENOMIC DNA]</scope>
    <source>
        <strain evidence="2 3">WP1</strain>
    </source>
</reference>
<feature type="region of interest" description="Disordered" evidence="1">
    <location>
        <begin position="287"/>
        <end position="310"/>
    </location>
</feature>